<dbReference type="InterPro" id="IPR001503">
    <property type="entry name" value="Glyco_trans_10"/>
</dbReference>
<evidence type="ECO:0000256" key="1">
    <source>
        <dbReference type="ARBA" id="ARBA00004323"/>
    </source>
</evidence>
<keyword evidence="8" id="KW-0325">Glycoprotein</keyword>
<organism evidence="10 11">
    <name type="scientific">Potamilus streckersoni</name>
    <dbReference type="NCBI Taxonomy" id="2493646"/>
    <lineage>
        <taxon>Eukaryota</taxon>
        <taxon>Metazoa</taxon>
        <taxon>Spiralia</taxon>
        <taxon>Lophotrochozoa</taxon>
        <taxon>Mollusca</taxon>
        <taxon>Bivalvia</taxon>
        <taxon>Autobranchia</taxon>
        <taxon>Heteroconchia</taxon>
        <taxon>Palaeoheterodonta</taxon>
        <taxon>Unionida</taxon>
        <taxon>Unionoidea</taxon>
        <taxon>Unionidae</taxon>
        <taxon>Ambleminae</taxon>
        <taxon>Lampsilini</taxon>
        <taxon>Potamilus</taxon>
    </lineage>
</organism>
<dbReference type="EMBL" id="JAEAOA010001328">
    <property type="protein sequence ID" value="KAK3577868.1"/>
    <property type="molecule type" value="Genomic_DNA"/>
</dbReference>
<name>A0AAE0RQI8_9BIVA</name>
<keyword evidence="11" id="KW-1185">Reference proteome</keyword>
<dbReference type="Pfam" id="PF17039">
    <property type="entry name" value="Glyco_tran_10_N"/>
    <property type="match status" value="1"/>
</dbReference>
<feature type="domain" description="Fucosyltransferase N-terminal" evidence="9">
    <location>
        <begin position="4"/>
        <end position="53"/>
    </location>
</feature>
<comment type="pathway">
    <text evidence="2">Protein modification; protein glycosylation.</text>
</comment>
<dbReference type="InterPro" id="IPR031481">
    <property type="entry name" value="Glyco_tran_10_N"/>
</dbReference>
<keyword evidence="7" id="KW-0472">Membrane</keyword>
<protein>
    <recommendedName>
        <fullName evidence="9">Fucosyltransferase N-terminal domain-containing protein</fullName>
    </recommendedName>
</protein>
<gene>
    <name evidence="10" type="ORF">CHS0354_021837</name>
</gene>
<evidence type="ECO:0000313" key="11">
    <source>
        <dbReference type="Proteomes" id="UP001195483"/>
    </source>
</evidence>
<evidence type="ECO:0000313" key="10">
    <source>
        <dbReference type="EMBL" id="KAK3577868.1"/>
    </source>
</evidence>
<reference evidence="10" key="3">
    <citation type="submission" date="2023-05" db="EMBL/GenBank/DDBJ databases">
        <authorList>
            <person name="Smith C.H."/>
        </authorList>
    </citation>
    <scope>NUCLEOTIDE SEQUENCE</scope>
    <source>
        <strain evidence="10">CHS0354</strain>
        <tissue evidence="10">Mantle</tissue>
    </source>
</reference>
<reference evidence="10" key="1">
    <citation type="journal article" date="2021" name="Genome Biol. Evol.">
        <title>A High-Quality Reference Genome for a Parasitic Bivalve with Doubly Uniparental Inheritance (Bivalvia: Unionida).</title>
        <authorList>
            <person name="Smith C.H."/>
        </authorList>
    </citation>
    <scope>NUCLEOTIDE SEQUENCE</scope>
    <source>
        <strain evidence="10">CHS0354</strain>
    </source>
</reference>
<evidence type="ECO:0000256" key="7">
    <source>
        <dbReference type="ARBA" id="ARBA00023136"/>
    </source>
</evidence>
<keyword evidence="4" id="KW-0735">Signal-anchor</keyword>
<dbReference type="PANTHER" id="PTHR48438:SF1">
    <property type="entry name" value="ALPHA-(1,3)-FUCOSYLTRANSFERASE C-RELATED"/>
    <property type="match status" value="1"/>
</dbReference>
<dbReference type="InterPro" id="IPR038577">
    <property type="entry name" value="GT10-like_C_sf"/>
</dbReference>
<keyword evidence="6" id="KW-0333">Golgi apparatus</keyword>
<evidence type="ECO:0000256" key="6">
    <source>
        <dbReference type="ARBA" id="ARBA00023034"/>
    </source>
</evidence>
<evidence type="ECO:0000256" key="4">
    <source>
        <dbReference type="ARBA" id="ARBA00022968"/>
    </source>
</evidence>
<evidence type="ECO:0000256" key="5">
    <source>
        <dbReference type="ARBA" id="ARBA00022989"/>
    </source>
</evidence>
<dbReference type="GO" id="GO:0008417">
    <property type="term" value="F:fucosyltransferase activity"/>
    <property type="evidence" value="ECO:0007669"/>
    <property type="project" value="InterPro"/>
</dbReference>
<comment type="caution">
    <text evidence="10">The sequence shown here is derived from an EMBL/GenBank/DDBJ whole genome shotgun (WGS) entry which is preliminary data.</text>
</comment>
<evidence type="ECO:0000259" key="9">
    <source>
        <dbReference type="Pfam" id="PF17039"/>
    </source>
</evidence>
<dbReference type="PANTHER" id="PTHR48438">
    <property type="entry name" value="ALPHA-(1,3)-FUCOSYLTRANSFERASE C-RELATED"/>
    <property type="match status" value="1"/>
</dbReference>
<proteinExistence type="predicted"/>
<evidence type="ECO:0000256" key="3">
    <source>
        <dbReference type="ARBA" id="ARBA00022692"/>
    </source>
</evidence>
<dbReference type="SUPFAM" id="SSF53756">
    <property type="entry name" value="UDP-Glycosyltransferase/glycogen phosphorylase"/>
    <property type="match status" value="1"/>
</dbReference>
<sequence length="197" mass="22939">MVPLPKYRIPSQVWIVANMEPLGNLWGNFDIFNGIFNWTMTYRGDSTLFLPYGHVGKLLSKENGHNKTANYYRQKSKTAAIRISNCNDYARRYQLQIPIVNWKHVNIKLVIPNSYINAYDFPDIESFGHFLELVNNNETMYNNIRHPPTAYHASSVVRSMRKLERHKSTKTLQSLQRVFAPQRVHNGKNSSLHTTLM</sequence>
<keyword evidence="3" id="KW-0812">Transmembrane</keyword>
<dbReference type="GO" id="GO:0000139">
    <property type="term" value="C:Golgi membrane"/>
    <property type="evidence" value="ECO:0007669"/>
    <property type="project" value="UniProtKB-SubCell"/>
</dbReference>
<evidence type="ECO:0000256" key="2">
    <source>
        <dbReference type="ARBA" id="ARBA00004922"/>
    </source>
</evidence>
<accession>A0AAE0RQI8</accession>
<comment type="subcellular location">
    <subcellularLocation>
        <location evidence="1">Golgi apparatus membrane</location>
        <topology evidence="1">Single-pass type II membrane protein</topology>
    </subcellularLocation>
</comment>
<reference evidence="10" key="2">
    <citation type="journal article" date="2021" name="Genome Biol. Evol.">
        <title>Developing a high-quality reference genome for a parasitic bivalve with doubly uniparental inheritance (Bivalvia: Unionida).</title>
        <authorList>
            <person name="Smith C.H."/>
        </authorList>
    </citation>
    <scope>NUCLEOTIDE SEQUENCE</scope>
    <source>
        <strain evidence="10">CHS0354</strain>
        <tissue evidence="10">Mantle</tissue>
    </source>
</reference>
<dbReference type="Proteomes" id="UP001195483">
    <property type="component" value="Unassembled WGS sequence"/>
</dbReference>
<evidence type="ECO:0000256" key="8">
    <source>
        <dbReference type="ARBA" id="ARBA00023180"/>
    </source>
</evidence>
<dbReference type="Gene3D" id="3.40.50.11660">
    <property type="entry name" value="Glycosyl transferase family 10, C-terminal domain"/>
    <property type="match status" value="1"/>
</dbReference>
<keyword evidence="5" id="KW-1133">Transmembrane helix</keyword>
<dbReference type="AlphaFoldDB" id="A0AAE0RQI8"/>